<dbReference type="STRING" id="1304275.C41B8_03052"/>
<feature type="chain" id="PRO_5001776673" evidence="3">
    <location>
        <begin position="23"/>
        <end position="245"/>
    </location>
</feature>
<gene>
    <name evidence="4" type="ORF">C41B8_03052</name>
</gene>
<protein>
    <submittedName>
        <fullName evidence="4">Ribonuclease I</fullName>
    </submittedName>
</protein>
<dbReference type="GO" id="GO:0033897">
    <property type="term" value="F:ribonuclease T2 activity"/>
    <property type="evidence" value="ECO:0007669"/>
    <property type="project" value="InterPro"/>
</dbReference>
<dbReference type="PATRIC" id="fig|1304275.5.peg.620"/>
<keyword evidence="3" id="KW-0732">Signal</keyword>
<dbReference type="GO" id="GO:0006401">
    <property type="term" value="P:RNA catabolic process"/>
    <property type="evidence" value="ECO:0007669"/>
    <property type="project" value="TreeGrafter"/>
</dbReference>
<comment type="similarity">
    <text evidence="1 2">Belongs to the RNase T2 family.</text>
</comment>
<dbReference type="Gene3D" id="3.90.730.10">
    <property type="entry name" value="Ribonuclease T2-like"/>
    <property type="match status" value="1"/>
</dbReference>
<dbReference type="PANTHER" id="PTHR11240:SF22">
    <property type="entry name" value="RIBONUCLEASE T2"/>
    <property type="match status" value="1"/>
</dbReference>
<evidence type="ECO:0000313" key="4">
    <source>
        <dbReference type="EMBL" id="KEZ79074.1"/>
    </source>
</evidence>
<comment type="caution">
    <text evidence="4">The sequence shown here is derived from an EMBL/GenBank/DDBJ whole genome shotgun (WGS) entry which is preliminary data.</text>
</comment>
<dbReference type="SUPFAM" id="SSF55895">
    <property type="entry name" value="Ribonuclease Rh-like"/>
    <property type="match status" value="1"/>
</dbReference>
<evidence type="ECO:0000313" key="5">
    <source>
        <dbReference type="Proteomes" id="UP000028302"/>
    </source>
</evidence>
<name>A0A084IQU0_SALHC</name>
<proteinExistence type="inferred from homology"/>
<accession>A0A084IQU0</accession>
<dbReference type="Proteomes" id="UP000028302">
    <property type="component" value="Unassembled WGS sequence"/>
</dbReference>
<organism evidence="4 5">
    <name type="scientific">Salinisphaera hydrothermalis (strain C41B8)</name>
    <dbReference type="NCBI Taxonomy" id="1304275"/>
    <lineage>
        <taxon>Bacteria</taxon>
        <taxon>Pseudomonadati</taxon>
        <taxon>Pseudomonadota</taxon>
        <taxon>Gammaproteobacteria</taxon>
        <taxon>Salinisphaerales</taxon>
        <taxon>Salinisphaeraceae</taxon>
        <taxon>Salinisphaera</taxon>
    </lineage>
</organism>
<dbReference type="EMBL" id="APNK01000002">
    <property type="protein sequence ID" value="KEZ79074.1"/>
    <property type="molecule type" value="Genomic_DNA"/>
</dbReference>
<dbReference type="InterPro" id="IPR036430">
    <property type="entry name" value="RNase_T2-like_sf"/>
</dbReference>
<dbReference type="OrthoDB" id="4720638at2"/>
<sequence>MRIRIALAIVLIAIAGAATAQADSLLAPKKHGDFGHYTLALTWQPGFCAEGQCDADQNHDIRIGLHGLWASRPQDLISRGVAAQQWWSRGCDFYHHSNATPDLDGPTRRNLERVMPQLDPSLLTHEYDKHVQCFDFDTQRFFATALDLRQRIAGSPLGDWLREHAGQRVARADVLAQFDRTFHTNKTAALQLRCSGPHDSRYLSQLWFTIPRTHLAAFPQDAGLMKAPIAQHNCPAQFRLPDWSS</sequence>
<keyword evidence="5" id="KW-1185">Reference proteome</keyword>
<evidence type="ECO:0000256" key="1">
    <source>
        <dbReference type="ARBA" id="ARBA00007469"/>
    </source>
</evidence>
<dbReference type="GO" id="GO:0003723">
    <property type="term" value="F:RNA binding"/>
    <property type="evidence" value="ECO:0007669"/>
    <property type="project" value="InterPro"/>
</dbReference>
<dbReference type="AlphaFoldDB" id="A0A084IQU0"/>
<dbReference type="eggNOG" id="COG3719">
    <property type="taxonomic scope" value="Bacteria"/>
</dbReference>
<dbReference type="InterPro" id="IPR001568">
    <property type="entry name" value="RNase_T2-like"/>
</dbReference>
<evidence type="ECO:0000256" key="3">
    <source>
        <dbReference type="SAM" id="SignalP"/>
    </source>
</evidence>
<reference evidence="4 5" key="1">
    <citation type="submission" date="2013-03" db="EMBL/GenBank/DDBJ databases">
        <title>Salinisphaera hydrothermalis C41B8 Genome Sequencing.</title>
        <authorList>
            <person name="Li C."/>
            <person name="Lai Q."/>
            <person name="Shao Z."/>
        </authorList>
    </citation>
    <scope>NUCLEOTIDE SEQUENCE [LARGE SCALE GENOMIC DNA]</scope>
    <source>
        <strain evidence="4 5">C41B8</strain>
    </source>
</reference>
<dbReference type="RefSeq" id="WP_037333682.1">
    <property type="nucleotide sequence ID" value="NZ_APNK01000002.1"/>
</dbReference>
<dbReference type="Pfam" id="PF00445">
    <property type="entry name" value="Ribonuclease_T2"/>
    <property type="match status" value="1"/>
</dbReference>
<feature type="signal peptide" evidence="3">
    <location>
        <begin position="1"/>
        <end position="22"/>
    </location>
</feature>
<dbReference type="PANTHER" id="PTHR11240">
    <property type="entry name" value="RIBONUCLEASE T2"/>
    <property type="match status" value="1"/>
</dbReference>
<evidence type="ECO:0000256" key="2">
    <source>
        <dbReference type="RuleBase" id="RU004328"/>
    </source>
</evidence>